<dbReference type="InterPro" id="IPR008181">
    <property type="entry name" value="dUTPase"/>
</dbReference>
<dbReference type="InterPro" id="IPR029054">
    <property type="entry name" value="dUTPase-like"/>
</dbReference>
<evidence type="ECO:0000259" key="7">
    <source>
        <dbReference type="Pfam" id="PF02223"/>
    </source>
</evidence>
<organism evidence="8 9">
    <name type="scientific">Candidatus Falkowbacteria bacterium CG10_big_fil_rev_8_21_14_0_10_44_15</name>
    <dbReference type="NCBI Taxonomy" id="1974569"/>
    <lineage>
        <taxon>Bacteria</taxon>
        <taxon>Candidatus Falkowiibacteriota</taxon>
    </lineage>
</organism>
<sequence length="420" mass="46395">MFFSQLQNQTDRPAPTPSAGKFIVIYGINNLGKTTQAKMLVAKLRQKGLAAEYIKYPIYDLAPSGTLINDYLRQGNFHKLTPREAQIIYTLNRTQYETALRQKLAQGIYIVAEDYVGTGLAWGIGAGVDEQFLKFINSHLAKEDLAILLDGYRFSESVETNHRHEQNETLTDTVRLIHLRLAEERNWQIINANQTIEQVHKAVWEKVKKIIPSADDSHDLEAMIKKSYPQPASTDKLPPAFNTTTVINPLSSPNKNSGANPRFLQPEEKVPEPKLKFSLELVIPVKKLTPEAKLPTRAHSDDAGFDLYANDNYTLYEQEIVAVGTGIAAAIPSGYAGLIWDKSGLASQGLKTAGGVIDSTYRGEIKVVVINLSGDILHIAQGQKIAQILIQKIETPAVQTVGALDITQRDDRGFGSSGAF</sequence>
<keyword evidence="3" id="KW-0378">Hydrolase</keyword>
<evidence type="ECO:0000259" key="6">
    <source>
        <dbReference type="Pfam" id="PF00692"/>
    </source>
</evidence>
<accession>A0A2H0V0U1</accession>
<evidence type="ECO:0000256" key="3">
    <source>
        <dbReference type="ARBA" id="ARBA00022801"/>
    </source>
</evidence>
<evidence type="ECO:0000256" key="5">
    <source>
        <dbReference type="ARBA" id="ARBA00047686"/>
    </source>
</evidence>
<dbReference type="InterPro" id="IPR027417">
    <property type="entry name" value="P-loop_NTPase"/>
</dbReference>
<dbReference type="GO" id="GO:0000287">
    <property type="term" value="F:magnesium ion binding"/>
    <property type="evidence" value="ECO:0007669"/>
    <property type="project" value="InterPro"/>
</dbReference>
<protein>
    <recommendedName>
        <fullName evidence="2">dUTP diphosphatase</fullName>
        <ecNumber evidence="2">3.6.1.23</ecNumber>
    </recommendedName>
</protein>
<feature type="domain" description="Thymidylate kinase-like" evidence="7">
    <location>
        <begin position="27"/>
        <end position="202"/>
    </location>
</feature>
<dbReference type="Pfam" id="PF02223">
    <property type="entry name" value="Thymidylate_kin"/>
    <property type="match status" value="1"/>
</dbReference>
<dbReference type="InterPro" id="IPR036157">
    <property type="entry name" value="dUTPase-like_sf"/>
</dbReference>
<evidence type="ECO:0000313" key="9">
    <source>
        <dbReference type="Proteomes" id="UP000228510"/>
    </source>
</evidence>
<dbReference type="AlphaFoldDB" id="A0A2H0V0U1"/>
<dbReference type="SUPFAM" id="SSF52540">
    <property type="entry name" value="P-loop containing nucleoside triphosphate hydrolases"/>
    <property type="match status" value="1"/>
</dbReference>
<proteinExistence type="inferred from homology"/>
<dbReference type="Proteomes" id="UP000228510">
    <property type="component" value="Unassembled WGS sequence"/>
</dbReference>
<dbReference type="Pfam" id="PF00692">
    <property type="entry name" value="dUTPase"/>
    <property type="match status" value="1"/>
</dbReference>
<dbReference type="InterPro" id="IPR039430">
    <property type="entry name" value="Thymidylate_kin-like_dom"/>
</dbReference>
<reference evidence="9" key="1">
    <citation type="submission" date="2017-09" db="EMBL/GenBank/DDBJ databases">
        <title>Depth-based differentiation of microbial function through sediment-hosted aquifers and enrichment of novel symbionts in the deep terrestrial subsurface.</title>
        <authorList>
            <person name="Probst A.J."/>
            <person name="Ladd B."/>
            <person name="Jarett J.K."/>
            <person name="Geller-Mcgrath D.E."/>
            <person name="Sieber C.M.K."/>
            <person name="Emerson J.B."/>
            <person name="Anantharaman K."/>
            <person name="Thomas B.C."/>
            <person name="Malmstrom R."/>
            <person name="Stieglmeier M."/>
            <person name="Klingl A."/>
            <person name="Woyke T."/>
            <person name="Ryan C.M."/>
            <person name="Banfield J.F."/>
        </authorList>
    </citation>
    <scope>NUCLEOTIDE SEQUENCE [LARGE SCALE GENOMIC DNA]</scope>
</reference>
<comment type="catalytic activity">
    <reaction evidence="5">
        <text>dUTP + H2O = dUMP + diphosphate + H(+)</text>
        <dbReference type="Rhea" id="RHEA:10248"/>
        <dbReference type="ChEBI" id="CHEBI:15377"/>
        <dbReference type="ChEBI" id="CHEBI:15378"/>
        <dbReference type="ChEBI" id="CHEBI:33019"/>
        <dbReference type="ChEBI" id="CHEBI:61555"/>
        <dbReference type="ChEBI" id="CHEBI:246422"/>
        <dbReference type="EC" id="3.6.1.23"/>
    </reaction>
</comment>
<dbReference type="GO" id="GO:0004170">
    <property type="term" value="F:dUTP diphosphatase activity"/>
    <property type="evidence" value="ECO:0007669"/>
    <property type="project" value="UniProtKB-EC"/>
</dbReference>
<dbReference type="PANTHER" id="PTHR11241:SF0">
    <property type="entry name" value="DEOXYURIDINE 5'-TRIPHOSPHATE NUCLEOTIDOHYDROLASE"/>
    <property type="match status" value="1"/>
</dbReference>
<dbReference type="EMBL" id="PFAT01000003">
    <property type="protein sequence ID" value="PIR92677.1"/>
    <property type="molecule type" value="Genomic_DNA"/>
</dbReference>
<dbReference type="InterPro" id="IPR033704">
    <property type="entry name" value="dUTPase_trimeric"/>
</dbReference>
<dbReference type="EC" id="3.6.1.23" evidence="2"/>
<dbReference type="PANTHER" id="PTHR11241">
    <property type="entry name" value="DEOXYURIDINE 5'-TRIPHOSPHATE NUCLEOTIDOHYDROLASE"/>
    <property type="match status" value="1"/>
</dbReference>
<evidence type="ECO:0000256" key="4">
    <source>
        <dbReference type="ARBA" id="ARBA00023080"/>
    </source>
</evidence>
<dbReference type="GO" id="GO:0006226">
    <property type="term" value="P:dUMP biosynthetic process"/>
    <property type="evidence" value="ECO:0007669"/>
    <property type="project" value="InterPro"/>
</dbReference>
<gene>
    <name evidence="8" type="ORF">COU01_00170</name>
</gene>
<keyword evidence="4" id="KW-0546">Nucleotide metabolism</keyword>
<evidence type="ECO:0000256" key="2">
    <source>
        <dbReference type="ARBA" id="ARBA00012379"/>
    </source>
</evidence>
<dbReference type="Gene3D" id="3.40.50.300">
    <property type="entry name" value="P-loop containing nucleotide triphosphate hydrolases"/>
    <property type="match status" value="1"/>
</dbReference>
<dbReference type="SUPFAM" id="SSF51283">
    <property type="entry name" value="dUTPase-like"/>
    <property type="match status" value="1"/>
</dbReference>
<dbReference type="Gene3D" id="2.70.40.10">
    <property type="match status" value="1"/>
</dbReference>
<dbReference type="CDD" id="cd07557">
    <property type="entry name" value="trimeric_dUTPase"/>
    <property type="match status" value="1"/>
</dbReference>
<evidence type="ECO:0000313" key="8">
    <source>
        <dbReference type="EMBL" id="PIR92677.1"/>
    </source>
</evidence>
<name>A0A2H0V0U1_9BACT</name>
<evidence type="ECO:0000256" key="1">
    <source>
        <dbReference type="ARBA" id="ARBA00006581"/>
    </source>
</evidence>
<comment type="similarity">
    <text evidence="1">Belongs to the dUTPase family.</text>
</comment>
<comment type="caution">
    <text evidence="8">The sequence shown here is derived from an EMBL/GenBank/DDBJ whole genome shotgun (WGS) entry which is preliminary data.</text>
</comment>
<dbReference type="NCBIfam" id="NF001862">
    <property type="entry name" value="PRK00601.1"/>
    <property type="match status" value="1"/>
</dbReference>
<feature type="domain" description="dUTPase-like" evidence="6">
    <location>
        <begin position="291"/>
        <end position="418"/>
    </location>
</feature>
<dbReference type="NCBIfam" id="TIGR00576">
    <property type="entry name" value="dut"/>
    <property type="match status" value="1"/>
</dbReference>
<dbReference type="GO" id="GO:0046081">
    <property type="term" value="P:dUTP catabolic process"/>
    <property type="evidence" value="ECO:0007669"/>
    <property type="project" value="InterPro"/>
</dbReference>